<keyword evidence="1" id="KW-0472">Membrane</keyword>
<keyword evidence="1" id="KW-0812">Transmembrane</keyword>
<dbReference type="PANTHER" id="PTHR12558">
    <property type="entry name" value="CELL DIVISION CYCLE 16,23,27"/>
    <property type="match status" value="1"/>
</dbReference>
<proteinExistence type="predicted"/>
<keyword evidence="1" id="KW-1133">Transmembrane helix</keyword>
<keyword evidence="3" id="KW-1185">Reference proteome</keyword>
<feature type="transmembrane region" description="Helical" evidence="1">
    <location>
        <begin position="25"/>
        <end position="51"/>
    </location>
</feature>
<evidence type="ECO:0000256" key="1">
    <source>
        <dbReference type="SAM" id="Phobius"/>
    </source>
</evidence>
<accession>A0A5C6A465</accession>
<dbReference type="OrthoDB" id="243830at2"/>
<dbReference type="InterPro" id="IPR019734">
    <property type="entry name" value="TPR_rpt"/>
</dbReference>
<dbReference type="SMART" id="SM00028">
    <property type="entry name" value="TPR"/>
    <property type="match status" value="3"/>
</dbReference>
<dbReference type="Gene3D" id="1.25.40.10">
    <property type="entry name" value="Tetratricopeptide repeat domain"/>
    <property type="match status" value="3"/>
</dbReference>
<reference evidence="2 3" key="1">
    <citation type="submission" date="2019-02" db="EMBL/GenBank/DDBJ databases">
        <title>Deep-cultivation of Planctomycetes and their phenomic and genomic characterization uncovers novel biology.</title>
        <authorList>
            <person name="Wiegand S."/>
            <person name="Jogler M."/>
            <person name="Boedeker C."/>
            <person name="Pinto D."/>
            <person name="Vollmers J."/>
            <person name="Rivas-Marin E."/>
            <person name="Kohn T."/>
            <person name="Peeters S.H."/>
            <person name="Heuer A."/>
            <person name="Rast P."/>
            <person name="Oberbeckmann S."/>
            <person name="Bunk B."/>
            <person name="Jeske O."/>
            <person name="Meyerdierks A."/>
            <person name="Storesund J.E."/>
            <person name="Kallscheuer N."/>
            <person name="Luecker S."/>
            <person name="Lage O.M."/>
            <person name="Pohl T."/>
            <person name="Merkel B.J."/>
            <person name="Hornburger P."/>
            <person name="Mueller R.-W."/>
            <person name="Bruemmer F."/>
            <person name="Labrenz M."/>
            <person name="Spormann A.M."/>
            <person name="Op Den Camp H."/>
            <person name="Overmann J."/>
            <person name="Amann R."/>
            <person name="Jetten M.S.M."/>
            <person name="Mascher T."/>
            <person name="Medema M.H."/>
            <person name="Devos D.P."/>
            <person name="Kaster A.-K."/>
            <person name="Ovreas L."/>
            <person name="Rohde M."/>
            <person name="Galperin M.Y."/>
            <person name="Jogler C."/>
        </authorList>
    </citation>
    <scope>NUCLEOTIDE SEQUENCE [LARGE SCALE GENOMIC DNA]</scope>
    <source>
        <strain evidence="2 3">Pla100</strain>
    </source>
</reference>
<comment type="caution">
    <text evidence="2">The sequence shown here is derived from an EMBL/GenBank/DDBJ whole genome shotgun (WGS) entry which is preliminary data.</text>
</comment>
<evidence type="ECO:0000313" key="3">
    <source>
        <dbReference type="Proteomes" id="UP000316213"/>
    </source>
</evidence>
<dbReference type="Proteomes" id="UP000316213">
    <property type="component" value="Unassembled WGS sequence"/>
</dbReference>
<organism evidence="2 3">
    <name type="scientific">Neorhodopirellula pilleata</name>
    <dbReference type="NCBI Taxonomy" id="2714738"/>
    <lineage>
        <taxon>Bacteria</taxon>
        <taxon>Pseudomonadati</taxon>
        <taxon>Planctomycetota</taxon>
        <taxon>Planctomycetia</taxon>
        <taxon>Pirellulales</taxon>
        <taxon>Pirellulaceae</taxon>
        <taxon>Neorhodopirellula</taxon>
    </lineage>
</organism>
<dbReference type="Pfam" id="PF13432">
    <property type="entry name" value="TPR_16"/>
    <property type="match status" value="2"/>
</dbReference>
<dbReference type="SUPFAM" id="SSF48452">
    <property type="entry name" value="TPR-like"/>
    <property type="match status" value="2"/>
</dbReference>
<dbReference type="InterPro" id="IPR011990">
    <property type="entry name" value="TPR-like_helical_dom_sf"/>
</dbReference>
<dbReference type="PANTHER" id="PTHR12558:SF13">
    <property type="entry name" value="CELL DIVISION CYCLE PROTEIN 27 HOMOLOG"/>
    <property type="match status" value="1"/>
</dbReference>
<dbReference type="EMBL" id="SJPM01000008">
    <property type="protein sequence ID" value="TWT94289.1"/>
    <property type="molecule type" value="Genomic_DNA"/>
</dbReference>
<protein>
    <submittedName>
        <fullName evidence="2">Tetratricopeptide repeat protein</fullName>
    </submittedName>
</protein>
<dbReference type="AlphaFoldDB" id="A0A5C6A465"/>
<name>A0A5C6A465_9BACT</name>
<evidence type="ECO:0000313" key="2">
    <source>
        <dbReference type="EMBL" id="TWT94289.1"/>
    </source>
</evidence>
<sequence>MIHYLNPIKWFKWSGEFVYFWGVSIPWRCVSAGLPAIILTSGLLVLTFLAYSDGGSWRRNLLTEQLNDAFETEDFETAELLIRRRIAEGDDSGEMVYKLAVARYQQDQKDEAIGLMRQLAELRQSDEAAMWLVKELYLGRKWTDLDPTGQTEFGRLLKLLSEERPSDLAIKQLYVDYLIASDRFDAAIPYLRELSASQPMRGLQAAALARRIGNEELAVRLANQTLERVDEMFREEPANPALALAVVQNQIFLERHADAIRNLNQAIPRMKTDEHRRVLQQAMGDTIAAWVTLIEQQKNETPMERLKVLKMLQVALEYAPNNPRVLTLVADQVLKTINHDDDKIQALRDALVAGTSPGISHFVRGTAALLDNDPDKATRHLTLAAEHLPNSAAIMNNLAVSIAQREGGDLEHALSLSEQAIAAVSQPSPYFYETRGQILFQMERYLDAIPDLERALPVDELAGKAHETLAVCYEKLDEPELASDHKAAAAKRRLVDAAQ</sequence>
<gene>
    <name evidence="2" type="ORF">Pla100_39000</name>
</gene>